<keyword evidence="4" id="KW-1185">Reference proteome</keyword>
<gene>
    <name evidence="3" type="ORF">WKI68_31775</name>
</gene>
<evidence type="ECO:0000256" key="1">
    <source>
        <dbReference type="SAM" id="MobiDB-lite"/>
    </source>
</evidence>
<reference evidence="3 4" key="1">
    <citation type="submission" date="2024-03" db="EMBL/GenBank/DDBJ databases">
        <title>Novel Streptomyces species of biotechnological and ecological value are a feature of Machair soil.</title>
        <authorList>
            <person name="Prole J.R."/>
            <person name="Goodfellow M."/>
            <person name="Allenby N."/>
            <person name="Ward A.C."/>
        </authorList>
    </citation>
    <scope>NUCLEOTIDE SEQUENCE [LARGE SCALE GENOMIC DNA]</scope>
    <source>
        <strain evidence="3 4">MS1.HAVA.3</strain>
    </source>
</reference>
<evidence type="ECO:0008006" key="5">
    <source>
        <dbReference type="Google" id="ProtNLM"/>
    </source>
</evidence>
<feature type="region of interest" description="Disordered" evidence="1">
    <location>
        <begin position="172"/>
        <end position="199"/>
    </location>
</feature>
<evidence type="ECO:0000256" key="2">
    <source>
        <dbReference type="SAM" id="Phobius"/>
    </source>
</evidence>
<evidence type="ECO:0000313" key="4">
    <source>
        <dbReference type="Proteomes" id="UP001382904"/>
    </source>
</evidence>
<comment type="caution">
    <text evidence="3">The sequence shown here is derived from an EMBL/GenBank/DDBJ whole genome shotgun (WGS) entry which is preliminary data.</text>
</comment>
<feature type="transmembrane region" description="Helical" evidence="2">
    <location>
        <begin position="144"/>
        <end position="164"/>
    </location>
</feature>
<dbReference type="Proteomes" id="UP001382904">
    <property type="component" value="Unassembled WGS sequence"/>
</dbReference>
<keyword evidence="2" id="KW-1133">Transmembrane helix</keyword>
<feature type="transmembrane region" description="Helical" evidence="2">
    <location>
        <begin position="118"/>
        <end position="138"/>
    </location>
</feature>
<name>A0ABU8U9R8_9ACTN</name>
<evidence type="ECO:0000313" key="3">
    <source>
        <dbReference type="EMBL" id="MEJ8644643.1"/>
    </source>
</evidence>
<sequence length="199" mass="21630">MILACDILFWGFLAGGLAARYAAGRRGLGKALLLCVPLIDVVLLGATVLSIHDGAEPTVWHGLSAAYLGMTVVYGHRTVRWADAKFARRFGGAAALPRPALYGRAAVRDAWKSWCRFLLAYAISVGMIFALVALVGTLDKGAPLLVWLNPLTKVLVYSLLWPVATTIWPGRAPEAEAEREPKLEPELEPEPARDTRQGR</sequence>
<dbReference type="EMBL" id="JBBKAM010000002">
    <property type="protein sequence ID" value="MEJ8644643.1"/>
    <property type="molecule type" value="Genomic_DNA"/>
</dbReference>
<protein>
    <recommendedName>
        <fullName evidence="5">Membrane protein YmcC</fullName>
    </recommendedName>
</protein>
<feature type="transmembrane region" description="Helical" evidence="2">
    <location>
        <begin position="28"/>
        <end position="51"/>
    </location>
</feature>
<organism evidence="3 4">
    <name type="scientific">Streptomyces caledonius</name>
    <dbReference type="NCBI Taxonomy" id="3134107"/>
    <lineage>
        <taxon>Bacteria</taxon>
        <taxon>Bacillati</taxon>
        <taxon>Actinomycetota</taxon>
        <taxon>Actinomycetes</taxon>
        <taxon>Kitasatosporales</taxon>
        <taxon>Streptomycetaceae</taxon>
        <taxon>Streptomyces</taxon>
    </lineage>
</organism>
<accession>A0ABU8U9R8</accession>
<keyword evidence="2" id="KW-0472">Membrane</keyword>
<feature type="compositionally biased region" description="Basic and acidic residues" evidence="1">
    <location>
        <begin position="173"/>
        <end position="199"/>
    </location>
</feature>
<keyword evidence="2" id="KW-0812">Transmembrane</keyword>
<proteinExistence type="predicted"/>